<dbReference type="GO" id="GO:0016301">
    <property type="term" value="F:kinase activity"/>
    <property type="evidence" value="ECO:0007669"/>
    <property type="project" value="UniProtKB-KW"/>
</dbReference>
<feature type="transmembrane region" description="Helical" evidence="1">
    <location>
        <begin position="98"/>
        <end position="123"/>
    </location>
</feature>
<dbReference type="EMBL" id="BSOP01000025">
    <property type="protein sequence ID" value="GLR52104.1"/>
    <property type="molecule type" value="Genomic_DNA"/>
</dbReference>
<keyword evidence="1" id="KW-1133">Transmembrane helix</keyword>
<dbReference type="Proteomes" id="UP001156702">
    <property type="component" value="Unassembled WGS sequence"/>
</dbReference>
<feature type="domain" description="FecR protein" evidence="2">
    <location>
        <begin position="126"/>
        <end position="217"/>
    </location>
</feature>
<evidence type="ECO:0000259" key="2">
    <source>
        <dbReference type="Pfam" id="PF04773"/>
    </source>
</evidence>
<name>A0ABQ5ZN17_9HYPH</name>
<dbReference type="PANTHER" id="PTHR30273:SF2">
    <property type="entry name" value="PROTEIN FECR"/>
    <property type="match status" value="1"/>
</dbReference>
<keyword evidence="1" id="KW-0812">Transmembrane</keyword>
<dbReference type="PANTHER" id="PTHR30273">
    <property type="entry name" value="PERIPLASMIC SIGNAL SENSOR AND SIGMA FACTOR ACTIVATOR FECR-RELATED"/>
    <property type="match status" value="1"/>
</dbReference>
<sequence length="335" mass="36225">MRGMGSRGTGKNLIQDDSEKRRAIEEAMDWLLRLKADPDCPQAARDVEDWLARAEINRAAWRDALKAWDALGEVRPRHADLWPARPVATLPRRSRKPLAAGIALALAAALLFVLAAPALMIWLQADFRTGTGESRMVTLADGSAVNLSADSAIDVELTPEGRHVRLLAGQAFFDVAHDGRRPFTVEAGNARVVVLGTAFDVALDDAATTVQLARGVVGISGEGETHAVAEMAPGDMATVDGATGAITRATVPLEEIGAWRSGLLFVNDVTVDSVVARLQRYHSAWISVPDRTLGRQRVTGLYDLRDPDRALKALVKPHGGKVRSISSYTRIVSRY</sequence>
<dbReference type="PIRSF" id="PIRSF018266">
    <property type="entry name" value="FecR"/>
    <property type="match status" value="1"/>
</dbReference>
<evidence type="ECO:0000313" key="4">
    <source>
        <dbReference type="Proteomes" id="UP001156702"/>
    </source>
</evidence>
<dbReference type="InterPro" id="IPR012373">
    <property type="entry name" value="Ferrdict_sens_TM"/>
</dbReference>
<keyword evidence="3" id="KW-0808">Transferase</keyword>
<reference evidence="4" key="1">
    <citation type="journal article" date="2019" name="Int. J. Syst. Evol. Microbiol.">
        <title>The Global Catalogue of Microorganisms (GCM) 10K type strain sequencing project: providing services to taxonomists for standard genome sequencing and annotation.</title>
        <authorList>
            <consortium name="The Broad Institute Genomics Platform"/>
            <consortium name="The Broad Institute Genome Sequencing Center for Infectious Disease"/>
            <person name="Wu L."/>
            <person name="Ma J."/>
        </authorList>
    </citation>
    <scope>NUCLEOTIDE SEQUENCE [LARGE SCALE GENOMIC DNA]</scope>
    <source>
        <strain evidence="4">NBRC 102122</strain>
    </source>
</reference>
<dbReference type="Gene3D" id="2.60.120.1440">
    <property type="match status" value="1"/>
</dbReference>
<keyword evidence="3" id="KW-0418">Kinase</keyword>
<evidence type="ECO:0000313" key="3">
    <source>
        <dbReference type="EMBL" id="GLR52104.1"/>
    </source>
</evidence>
<accession>A0ABQ5ZN17</accession>
<organism evidence="3 4">
    <name type="scientific">Shinella yambaruensis</name>
    <dbReference type="NCBI Taxonomy" id="415996"/>
    <lineage>
        <taxon>Bacteria</taxon>
        <taxon>Pseudomonadati</taxon>
        <taxon>Pseudomonadota</taxon>
        <taxon>Alphaproteobacteria</taxon>
        <taxon>Hyphomicrobiales</taxon>
        <taxon>Rhizobiaceae</taxon>
        <taxon>Shinella</taxon>
    </lineage>
</organism>
<gene>
    <name evidence="3" type="ORF">GCM10007923_33170</name>
</gene>
<dbReference type="InterPro" id="IPR006860">
    <property type="entry name" value="FecR"/>
</dbReference>
<evidence type="ECO:0000256" key="1">
    <source>
        <dbReference type="SAM" id="Phobius"/>
    </source>
</evidence>
<proteinExistence type="predicted"/>
<protein>
    <submittedName>
        <fullName evidence="3">Histidine kinase</fullName>
    </submittedName>
</protein>
<dbReference type="Pfam" id="PF04773">
    <property type="entry name" value="FecR"/>
    <property type="match status" value="1"/>
</dbReference>
<comment type="caution">
    <text evidence="3">The sequence shown here is derived from an EMBL/GenBank/DDBJ whole genome shotgun (WGS) entry which is preliminary data.</text>
</comment>
<keyword evidence="4" id="KW-1185">Reference proteome</keyword>
<keyword evidence="1" id="KW-0472">Membrane</keyword>